<protein>
    <submittedName>
        <fullName evidence="1">Uncharacterized protein</fullName>
    </submittedName>
</protein>
<reference evidence="1 2" key="1">
    <citation type="submission" date="2020-04" db="EMBL/GenBank/DDBJ databases">
        <title>Zoogloea sp. G-4-1-14 isolated from soil.</title>
        <authorList>
            <person name="Dahal R.H."/>
        </authorList>
    </citation>
    <scope>NUCLEOTIDE SEQUENCE [LARGE SCALE GENOMIC DNA]</scope>
    <source>
        <strain evidence="1 2">G-4-1-14</strain>
    </source>
</reference>
<evidence type="ECO:0000313" key="2">
    <source>
        <dbReference type="Proteomes" id="UP000580043"/>
    </source>
</evidence>
<gene>
    <name evidence="1" type="ORF">HHL15_01035</name>
</gene>
<proteinExistence type="predicted"/>
<dbReference type="EMBL" id="JABBGA010000001">
    <property type="protein sequence ID" value="NML24317.1"/>
    <property type="molecule type" value="Genomic_DNA"/>
</dbReference>
<evidence type="ECO:0000313" key="1">
    <source>
        <dbReference type="EMBL" id="NML24317.1"/>
    </source>
</evidence>
<organism evidence="1 2">
    <name type="scientific">Zoogloea dura</name>
    <dbReference type="NCBI Taxonomy" id="2728840"/>
    <lineage>
        <taxon>Bacteria</taxon>
        <taxon>Pseudomonadati</taxon>
        <taxon>Pseudomonadota</taxon>
        <taxon>Betaproteobacteria</taxon>
        <taxon>Rhodocyclales</taxon>
        <taxon>Zoogloeaceae</taxon>
        <taxon>Zoogloea</taxon>
    </lineage>
</organism>
<keyword evidence="2" id="KW-1185">Reference proteome</keyword>
<accession>A0A848FWK5</accession>
<dbReference type="RefSeq" id="WP_169143956.1">
    <property type="nucleotide sequence ID" value="NZ_JABBGA010000001.1"/>
</dbReference>
<comment type="caution">
    <text evidence="1">The sequence shown here is derived from an EMBL/GenBank/DDBJ whole genome shotgun (WGS) entry which is preliminary data.</text>
</comment>
<name>A0A848FWK5_9RHOO</name>
<dbReference type="AlphaFoldDB" id="A0A848FWK5"/>
<dbReference type="Proteomes" id="UP000580043">
    <property type="component" value="Unassembled WGS sequence"/>
</dbReference>
<sequence>MAAIQRTTRQQILDAVQDLHNQEQLVTREALQEVTGLKLTIIDDRLATLVDDGALIRKSRGVFVPAVLHPPARIITKSILPDGLVKIEIGDEVLTLTPREDRTLASLQAGTAVQFAAIEIGHEMSAMVAAMRKRIGHLEAKLKGFEGGKQLDLDGV</sequence>